<dbReference type="InParanoid" id="A0A7J6J4G7"/>
<evidence type="ECO:0000313" key="1">
    <source>
        <dbReference type="EMBL" id="KAF4483759.1"/>
    </source>
</evidence>
<dbReference type="AlphaFoldDB" id="A0A7J6J4G7"/>
<protein>
    <submittedName>
        <fullName evidence="1">Uncharacterized protein</fullName>
    </submittedName>
</protein>
<organism evidence="1 2">
    <name type="scientific">Colletotrichum fructicola (strain Nara gc5)</name>
    <name type="common">Anthracnose fungus</name>
    <name type="synonym">Colletotrichum gloeosporioides (strain Nara gc5)</name>
    <dbReference type="NCBI Taxonomy" id="1213859"/>
    <lineage>
        <taxon>Eukaryota</taxon>
        <taxon>Fungi</taxon>
        <taxon>Dikarya</taxon>
        <taxon>Ascomycota</taxon>
        <taxon>Pezizomycotina</taxon>
        <taxon>Sordariomycetes</taxon>
        <taxon>Hypocreomycetidae</taxon>
        <taxon>Glomerellales</taxon>
        <taxon>Glomerellaceae</taxon>
        <taxon>Colletotrichum</taxon>
        <taxon>Colletotrichum gloeosporioides species complex</taxon>
    </lineage>
</organism>
<dbReference type="RefSeq" id="XP_066008603.1">
    <property type="nucleotide sequence ID" value="XM_066152020.1"/>
</dbReference>
<keyword evidence="2" id="KW-1185">Reference proteome</keyword>
<accession>A0A7J6J4G7</accession>
<gene>
    <name evidence="1" type="ORF">CGGC5_v008472</name>
</gene>
<name>A0A7J6J4G7_COLFN</name>
<evidence type="ECO:0000313" key="2">
    <source>
        <dbReference type="Proteomes" id="UP000011096"/>
    </source>
</evidence>
<comment type="caution">
    <text evidence="1">The sequence shown here is derived from an EMBL/GenBank/DDBJ whole genome shotgun (WGS) entry which is preliminary data.</text>
</comment>
<reference evidence="1 2" key="2">
    <citation type="submission" date="2020-04" db="EMBL/GenBank/DDBJ databases">
        <title>Genome sequencing and assembly of multiple isolates from the Colletotrichum gloeosporioides species complex.</title>
        <authorList>
            <person name="Gan P."/>
            <person name="Shirasu K."/>
        </authorList>
    </citation>
    <scope>NUCLEOTIDE SEQUENCE [LARGE SCALE GENOMIC DNA]</scope>
    <source>
        <strain evidence="1 2">Nara gc5</strain>
    </source>
</reference>
<dbReference type="GeneID" id="90979999"/>
<dbReference type="EMBL" id="ANPB02000004">
    <property type="protein sequence ID" value="KAF4483759.1"/>
    <property type="molecule type" value="Genomic_DNA"/>
</dbReference>
<dbReference type="Proteomes" id="UP000011096">
    <property type="component" value="Unassembled WGS sequence"/>
</dbReference>
<proteinExistence type="predicted"/>
<sequence length="77" mass="8069">MACDEAICNSNVSDLGLSRGNDGGGGLVFISRIRDISGTVVTNATCGFISTNSLSPIFWHSNSRVMGPLPFGVQGHR</sequence>
<reference evidence="1 2" key="1">
    <citation type="submission" date="2012-08" db="EMBL/GenBank/DDBJ databases">
        <authorList>
            <person name="Gan P.H.P."/>
            <person name="Ikeda K."/>
            <person name="Irieda H."/>
            <person name="Narusaka M."/>
            <person name="O'Connell R.J."/>
            <person name="Narusaka Y."/>
            <person name="Takano Y."/>
            <person name="Kubo Y."/>
            <person name="Shirasu K."/>
        </authorList>
    </citation>
    <scope>NUCLEOTIDE SEQUENCE [LARGE SCALE GENOMIC DNA]</scope>
    <source>
        <strain evidence="1 2">Nara gc5</strain>
    </source>
</reference>